<feature type="compositionally biased region" description="Basic and acidic residues" evidence="4">
    <location>
        <begin position="141"/>
        <end position="162"/>
    </location>
</feature>
<feature type="region of interest" description="Disordered" evidence="4">
    <location>
        <begin position="126"/>
        <end position="191"/>
    </location>
</feature>
<sequence length="555" mass="61434">MHALENGNLCKYSHEVLSEDNFRVLTNHGLSGLNQEELAVLLLQSDPFFMPEICKNYKGEGGRQVCNQQPPCERLHVCEHFTRGNCGYANCFRSHNLMDRKVLAVMREHGLSSSVVQNIQDICDSRHHRKKPSAWRAPPPHRRDPAYRGRSRSRDRGSEEFHPAASAPAQRSCPSSPKPAGHRGSVPSDEPVEDLAHKFSHLGSQECPAPASVPSAAASLGGTSQGGGSQSLAENGSAKDLLYGNDSHGFFHFDVKPAFKWGLPASWQNDQDTGKKSWISSSPAFSFSPGSLQTPETITTRKSTAVVSSDHVNAERRSGSQDGQRFPLFDNNADGMAVDTTSTRLGNYQTPSSRQREKSLPGKPDTGTPRSHLPTAGKMTGDAAAAVVNGKHTEEPFWASHVSVGNYNINFQKMICDFNPVRRISTPSSVTKPASSLFTTKWIWYWRDRTDKWVPYGEKKDNEQISNIDSSYLESLFLSCPRGVVPFQAGSQNYELSFQGMIQTNIVSKTQKDVIRRPTFVSYWDVEQVKRRQDISQFPPSIQGPRGEDLSLKGA</sequence>
<organism evidence="6 7">
    <name type="scientific">Cervus elaphus hippelaphus</name>
    <name type="common">European red deer</name>
    <dbReference type="NCBI Taxonomy" id="46360"/>
    <lineage>
        <taxon>Eukaryota</taxon>
        <taxon>Metazoa</taxon>
        <taxon>Chordata</taxon>
        <taxon>Craniata</taxon>
        <taxon>Vertebrata</taxon>
        <taxon>Euteleostomi</taxon>
        <taxon>Mammalia</taxon>
        <taxon>Eutheria</taxon>
        <taxon>Laurasiatheria</taxon>
        <taxon>Artiodactyla</taxon>
        <taxon>Ruminantia</taxon>
        <taxon>Pecora</taxon>
        <taxon>Cervidae</taxon>
        <taxon>Cervinae</taxon>
        <taxon>Cervus</taxon>
    </lineage>
</organism>
<feature type="compositionally biased region" description="Basic and acidic residues" evidence="4">
    <location>
        <begin position="546"/>
        <end position="555"/>
    </location>
</feature>
<dbReference type="PROSITE" id="PS50918">
    <property type="entry name" value="WWE"/>
    <property type="match status" value="1"/>
</dbReference>
<dbReference type="GO" id="GO:1990404">
    <property type="term" value="F:NAD+-protein mono-ADP-ribosyltransferase activity"/>
    <property type="evidence" value="ECO:0007669"/>
    <property type="project" value="TreeGrafter"/>
</dbReference>
<dbReference type="GO" id="GO:0032481">
    <property type="term" value="P:positive regulation of type I interferon production"/>
    <property type="evidence" value="ECO:0007669"/>
    <property type="project" value="TreeGrafter"/>
</dbReference>
<dbReference type="Gene3D" id="3.30.720.50">
    <property type="match status" value="1"/>
</dbReference>
<feature type="domain" description="WWE" evidence="5">
    <location>
        <begin position="429"/>
        <end position="516"/>
    </location>
</feature>
<dbReference type="InterPro" id="IPR004170">
    <property type="entry name" value="WWE_dom"/>
</dbReference>
<dbReference type="Proteomes" id="UP000242450">
    <property type="component" value="Chromosome 18"/>
</dbReference>
<feature type="region of interest" description="Disordered" evidence="4">
    <location>
        <begin position="274"/>
        <end position="377"/>
    </location>
</feature>
<dbReference type="Pfam" id="PF18633">
    <property type="entry name" value="zf-CCCH_8"/>
    <property type="match status" value="1"/>
</dbReference>
<comment type="subcellular location">
    <subcellularLocation>
        <location evidence="1">Nucleus</location>
    </subcellularLocation>
</comment>
<proteinExistence type="inferred from homology"/>
<gene>
    <name evidence="6" type="ORF">Celaphus_00012292</name>
</gene>
<evidence type="ECO:0000256" key="4">
    <source>
        <dbReference type="SAM" id="MobiDB-lite"/>
    </source>
</evidence>
<keyword evidence="7" id="KW-1185">Reference proteome</keyword>
<comment type="similarity">
    <text evidence="3">Belongs to the ARTD/PARP family.</text>
</comment>
<dbReference type="PANTHER" id="PTHR45740:SF8">
    <property type="entry name" value="ZINC FINGER CCCH-TYPE ANTIVIRAL PROTEIN 1"/>
    <property type="match status" value="1"/>
</dbReference>
<dbReference type="GO" id="GO:0005634">
    <property type="term" value="C:nucleus"/>
    <property type="evidence" value="ECO:0007669"/>
    <property type="project" value="UniProtKB-SubCell"/>
</dbReference>
<dbReference type="OrthoDB" id="6133115at2759"/>
<evidence type="ECO:0000256" key="1">
    <source>
        <dbReference type="ARBA" id="ARBA00004123"/>
    </source>
</evidence>
<feature type="compositionally biased region" description="Polar residues" evidence="4">
    <location>
        <begin position="292"/>
        <end position="311"/>
    </location>
</feature>
<feature type="compositionally biased region" description="Low complexity" evidence="4">
    <location>
        <begin position="277"/>
        <end position="291"/>
    </location>
</feature>
<keyword evidence="2" id="KW-0539">Nucleus</keyword>
<dbReference type="InterPro" id="IPR037197">
    <property type="entry name" value="WWE_dom_sf"/>
</dbReference>
<feature type="compositionally biased region" description="Low complexity" evidence="4">
    <location>
        <begin position="208"/>
        <end position="222"/>
    </location>
</feature>
<dbReference type="GO" id="GO:0061014">
    <property type="term" value="P:positive regulation of mRNA catabolic process"/>
    <property type="evidence" value="ECO:0007669"/>
    <property type="project" value="TreeGrafter"/>
</dbReference>
<dbReference type="GO" id="GO:0003723">
    <property type="term" value="F:RNA binding"/>
    <property type="evidence" value="ECO:0007669"/>
    <property type="project" value="TreeGrafter"/>
</dbReference>
<evidence type="ECO:0000256" key="2">
    <source>
        <dbReference type="ARBA" id="ARBA00023242"/>
    </source>
</evidence>
<protein>
    <recommendedName>
        <fullName evidence="5">WWE domain-containing protein</fullName>
    </recommendedName>
</protein>
<dbReference type="InterPro" id="IPR051712">
    <property type="entry name" value="ARTD-AVP"/>
</dbReference>
<evidence type="ECO:0000313" key="6">
    <source>
        <dbReference type="EMBL" id="OWK06588.1"/>
    </source>
</evidence>
<name>A0A212CKP8_CEREH</name>
<feature type="compositionally biased region" description="Polar residues" evidence="4">
    <location>
        <begin position="339"/>
        <end position="353"/>
    </location>
</feature>
<comment type="caution">
    <text evidence="6">The sequence shown here is derived from an EMBL/GenBank/DDBJ whole genome shotgun (WGS) entry which is preliminary data.</text>
</comment>
<dbReference type="Pfam" id="PF02825">
    <property type="entry name" value="WWE"/>
    <property type="match status" value="1"/>
</dbReference>
<dbReference type="PANTHER" id="PTHR45740">
    <property type="entry name" value="POLY [ADP-RIBOSE] POLYMERASE"/>
    <property type="match status" value="1"/>
</dbReference>
<dbReference type="SUPFAM" id="SSF117839">
    <property type="entry name" value="WWE domain"/>
    <property type="match status" value="1"/>
</dbReference>
<dbReference type="GO" id="GO:0009615">
    <property type="term" value="P:response to virus"/>
    <property type="evidence" value="ECO:0007669"/>
    <property type="project" value="TreeGrafter"/>
</dbReference>
<dbReference type="EMBL" id="MKHE01000018">
    <property type="protein sequence ID" value="OWK06588.1"/>
    <property type="molecule type" value="Genomic_DNA"/>
</dbReference>
<evidence type="ECO:0000256" key="3">
    <source>
        <dbReference type="ARBA" id="ARBA00024347"/>
    </source>
</evidence>
<dbReference type="InterPro" id="IPR040954">
    <property type="entry name" value="Znf-CCCH_8"/>
</dbReference>
<evidence type="ECO:0000259" key="5">
    <source>
        <dbReference type="PROSITE" id="PS50918"/>
    </source>
</evidence>
<feature type="region of interest" description="Disordered" evidence="4">
    <location>
        <begin position="204"/>
        <end position="233"/>
    </location>
</feature>
<evidence type="ECO:0000313" key="7">
    <source>
        <dbReference type="Proteomes" id="UP000242450"/>
    </source>
</evidence>
<accession>A0A212CKP8</accession>
<feature type="region of interest" description="Disordered" evidence="4">
    <location>
        <begin position="535"/>
        <end position="555"/>
    </location>
</feature>
<dbReference type="AlphaFoldDB" id="A0A212CKP8"/>
<reference evidence="6 7" key="1">
    <citation type="journal article" date="2018" name="Mol. Genet. Genomics">
        <title>The red deer Cervus elaphus genome CerEla1.0: sequencing, annotating, genes, and chromosomes.</title>
        <authorList>
            <person name="Bana N.A."/>
            <person name="Nyiri A."/>
            <person name="Nagy J."/>
            <person name="Frank K."/>
            <person name="Nagy T."/>
            <person name="Steger V."/>
            <person name="Schiller M."/>
            <person name="Lakatos P."/>
            <person name="Sugar L."/>
            <person name="Horn P."/>
            <person name="Barta E."/>
            <person name="Orosz L."/>
        </authorList>
    </citation>
    <scope>NUCLEOTIDE SEQUENCE [LARGE SCALE GENOMIC DNA]</scope>
    <source>
        <strain evidence="6">Hungarian</strain>
    </source>
</reference>